<accession>A0A081ACA7</accession>
<dbReference type="Proteomes" id="UP000028582">
    <property type="component" value="Unassembled WGS sequence"/>
</dbReference>
<keyword evidence="2" id="KW-0863">Zinc-finger</keyword>
<feature type="compositionally biased region" description="Low complexity" evidence="4">
    <location>
        <begin position="130"/>
        <end position="155"/>
    </location>
</feature>
<evidence type="ECO:0000313" key="6">
    <source>
        <dbReference type="EMBL" id="ETO76518.1"/>
    </source>
</evidence>
<feature type="region of interest" description="Disordered" evidence="4">
    <location>
        <begin position="95"/>
        <end position="201"/>
    </location>
</feature>
<feature type="compositionally biased region" description="Polar residues" evidence="4">
    <location>
        <begin position="104"/>
        <end position="113"/>
    </location>
</feature>
<keyword evidence="1" id="KW-0479">Metal-binding</keyword>
<evidence type="ECO:0000256" key="3">
    <source>
        <dbReference type="ARBA" id="ARBA00022833"/>
    </source>
</evidence>
<keyword evidence="3" id="KW-0862">Zinc</keyword>
<dbReference type="Pfam" id="PF02135">
    <property type="entry name" value="zf-TAZ"/>
    <property type="match status" value="1"/>
</dbReference>
<evidence type="ECO:0000256" key="4">
    <source>
        <dbReference type="SAM" id="MobiDB-lite"/>
    </source>
</evidence>
<evidence type="ECO:0000256" key="2">
    <source>
        <dbReference type="ARBA" id="ARBA00022771"/>
    </source>
</evidence>
<dbReference type="InterPro" id="IPR035898">
    <property type="entry name" value="TAZ_dom_sf"/>
</dbReference>
<evidence type="ECO:0000259" key="5">
    <source>
        <dbReference type="Pfam" id="PF02135"/>
    </source>
</evidence>
<evidence type="ECO:0000256" key="1">
    <source>
        <dbReference type="ARBA" id="ARBA00022723"/>
    </source>
</evidence>
<organism evidence="6 7">
    <name type="scientific">Phytophthora nicotianae P1976</name>
    <dbReference type="NCBI Taxonomy" id="1317066"/>
    <lineage>
        <taxon>Eukaryota</taxon>
        <taxon>Sar</taxon>
        <taxon>Stramenopiles</taxon>
        <taxon>Oomycota</taxon>
        <taxon>Peronosporomycetes</taxon>
        <taxon>Peronosporales</taxon>
        <taxon>Peronosporaceae</taxon>
        <taxon>Phytophthora</taxon>
    </lineage>
</organism>
<reference evidence="6 7" key="1">
    <citation type="submission" date="2013-11" db="EMBL/GenBank/DDBJ databases">
        <title>The Genome Sequence of Phytophthora parasitica P1976.</title>
        <authorList>
            <consortium name="The Broad Institute Genomics Platform"/>
            <person name="Russ C."/>
            <person name="Tyler B."/>
            <person name="Panabieres F."/>
            <person name="Shan W."/>
            <person name="Tripathy S."/>
            <person name="Grunwald N."/>
            <person name="Machado M."/>
            <person name="Johnson C.S."/>
            <person name="Walker B."/>
            <person name="Young S."/>
            <person name="Zeng Q."/>
            <person name="Gargeya S."/>
            <person name="Fitzgerald M."/>
            <person name="Haas B."/>
            <person name="Abouelleil A."/>
            <person name="Allen A.W."/>
            <person name="Alvarado L."/>
            <person name="Arachchi H.M."/>
            <person name="Berlin A.M."/>
            <person name="Chapman S.B."/>
            <person name="Gainer-Dewar J."/>
            <person name="Goldberg J."/>
            <person name="Griggs A."/>
            <person name="Gujja S."/>
            <person name="Hansen M."/>
            <person name="Howarth C."/>
            <person name="Imamovic A."/>
            <person name="Ireland A."/>
            <person name="Larimer J."/>
            <person name="McCowan C."/>
            <person name="Murphy C."/>
            <person name="Pearson M."/>
            <person name="Poon T.W."/>
            <person name="Priest M."/>
            <person name="Roberts A."/>
            <person name="Saif S."/>
            <person name="Shea T."/>
            <person name="Sisk P."/>
            <person name="Sykes S."/>
            <person name="Wortman J."/>
            <person name="Nusbaum C."/>
            <person name="Birren B."/>
        </authorList>
    </citation>
    <scope>NUCLEOTIDE SEQUENCE [LARGE SCALE GENOMIC DNA]</scope>
    <source>
        <strain evidence="6 7">P1976</strain>
    </source>
</reference>
<dbReference type="InterPro" id="IPR000197">
    <property type="entry name" value="Znf_TAZ"/>
</dbReference>
<dbReference type="EMBL" id="ANJA01001530">
    <property type="protein sequence ID" value="ETO76518.1"/>
    <property type="molecule type" value="Genomic_DNA"/>
</dbReference>
<comment type="caution">
    <text evidence="6">The sequence shown here is derived from an EMBL/GenBank/DDBJ whole genome shotgun (WGS) entry which is preliminary data.</text>
</comment>
<dbReference type="Gene3D" id="1.20.1020.10">
    <property type="entry name" value="TAZ domain"/>
    <property type="match status" value="1"/>
</dbReference>
<dbReference type="AlphaFoldDB" id="A0A081ACA7"/>
<proteinExistence type="predicted"/>
<evidence type="ECO:0000313" key="7">
    <source>
        <dbReference type="Proteomes" id="UP000028582"/>
    </source>
</evidence>
<sequence length="290" mass="30405">MVACCTSLRTELLAVQLPTRCLLPRFSGVASFFSVSRRVVKLAGLLLVADGAEMSLPTNGGTDRDAFGSVAALPFSSLPHPPSYSISRTQIVANGLSRKRSRSGESLPSQSDGTPPRVAFAEPRMSFTRLPPSSSLGGASPTVSTARDSTRTTATLPSLRFQLPAPPPAKRLRREPLSPTSVGEVSDAKKMSSAKSAVATTPGATQMQSILRGLQHLSTCEARGCSNPLCVSTRAFVDKVKAHRSNMAGRGAHDANRCGACKLWGAIVRAHTPTCSAGSMCRVPGCPSSQ</sequence>
<gene>
    <name evidence="6" type="ORF">F444_08078</name>
</gene>
<dbReference type="GO" id="GO:0008270">
    <property type="term" value="F:zinc ion binding"/>
    <property type="evidence" value="ECO:0007669"/>
    <property type="project" value="UniProtKB-KW"/>
</dbReference>
<name>A0A081ACA7_PHYNI</name>
<feature type="domain" description="TAZ-type" evidence="5">
    <location>
        <begin position="208"/>
        <end position="286"/>
    </location>
</feature>
<dbReference type="OrthoDB" id="168290at2759"/>
<protein>
    <recommendedName>
        <fullName evidence="5">TAZ-type domain-containing protein</fullName>
    </recommendedName>
</protein>